<evidence type="ECO:0000259" key="1">
    <source>
        <dbReference type="Pfam" id="PF00112"/>
    </source>
</evidence>
<evidence type="ECO:0000313" key="2">
    <source>
        <dbReference type="EMBL" id="CAL1545451.1"/>
    </source>
</evidence>
<dbReference type="AlphaFoldDB" id="A0AAV2IIM4"/>
<gene>
    <name evidence="2" type="ORF">GSLYS_00018934001</name>
</gene>
<name>A0AAV2IIM4_LYMST</name>
<reference evidence="2 3" key="1">
    <citation type="submission" date="2024-04" db="EMBL/GenBank/DDBJ databases">
        <authorList>
            <consortium name="Genoscope - CEA"/>
            <person name="William W."/>
        </authorList>
    </citation>
    <scope>NUCLEOTIDE SEQUENCE [LARGE SCALE GENOMIC DNA]</scope>
</reference>
<evidence type="ECO:0000313" key="3">
    <source>
        <dbReference type="Proteomes" id="UP001497497"/>
    </source>
</evidence>
<dbReference type="Gene3D" id="3.90.70.10">
    <property type="entry name" value="Cysteine proteinases"/>
    <property type="match status" value="1"/>
</dbReference>
<dbReference type="InterPro" id="IPR038765">
    <property type="entry name" value="Papain-like_cys_pep_sf"/>
</dbReference>
<dbReference type="InterPro" id="IPR000668">
    <property type="entry name" value="Peptidase_C1A_C"/>
</dbReference>
<comment type="caution">
    <text evidence="2">The sequence shown here is derived from an EMBL/GenBank/DDBJ whole genome shotgun (WGS) entry which is preliminary data.</text>
</comment>
<dbReference type="Proteomes" id="UP001497497">
    <property type="component" value="Unassembled WGS sequence"/>
</dbReference>
<proteinExistence type="predicted"/>
<feature type="domain" description="Peptidase C1A papain C-terminal" evidence="1">
    <location>
        <begin position="1"/>
        <end position="97"/>
    </location>
</feature>
<dbReference type="Pfam" id="PF00112">
    <property type="entry name" value="Peptidase_C1"/>
    <property type="match status" value="1"/>
</dbReference>
<dbReference type="GO" id="GO:0008234">
    <property type="term" value="F:cysteine-type peptidase activity"/>
    <property type="evidence" value="ECO:0007669"/>
    <property type="project" value="InterPro"/>
</dbReference>
<feature type="non-terminal residue" evidence="2">
    <location>
        <position position="1"/>
    </location>
</feature>
<dbReference type="EMBL" id="CAXITT010000709">
    <property type="protein sequence ID" value="CAL1545451.1"/>
    <property type="molecule type" value="Genomic_DNA"/>
</dbReference>
<protein>
    <recommendedName>
        <fullName evidence="1">Peptidase C1A papain C-terminal domain-containing protein</fullName>
    </recommendedName>
</protein>
<keyword evidence="3" id="KW-1185">Reference proteome</keyword>
<dbReference type="GO" id="GO:0006508">
    <property type="term" value="P:proteolysis"/>
    <property type="evidence" value="ECO:0007669"/>
    <property type="project" value="InterPro"/>
</dbReference>
<accession>A0AAV2IIM4</accession>
<dbReference type="SUPFAM" id="SSF54001">
    <property type="entry name" value="Cysteine proteinases"/>
    <property type="match status" value="1"/>
</dbReference>
<sequence length="105" mass="11796">FDWRDYGVITPVYYDRSSVDNSASIVIAECVESLNAIQDKTKAIVLSWREVVDCCQDYPHEPKWTWFECILNIGGLCTEADYKSGSGVCNNKTCSSVGKVSKKLF</sequence>
<organism evidence="2 3">
    <name type="scientific">Lymnaea stagnalis</name>
    <name type="common">Great pond snail</name>
    <name type="synonym">Helix stagnalis</name>
    <dbReference type="NCBI Taxonomy" id="6523"/>
    <lineage>
        <taxon>Eukaryota</taxon>
        <taxon>Metazoa</taxon>
        <taxon>Spiralia</taxon>
        <taxon>Lophotrochozoa</taxon>
        <taxon>Mollusca</taxon>
        <taxon>Gastropoda</taxon>
        <taxon>Heterobranchia</taxon>
        <taxon>Euthyneura</taxon>
        <taxon>Panpulmonata</taxon>
        <taxon>Hygrophila</taxon>
        <taxon>Lymnaeoidea</taxon>
        <taxon>Lymnaeidae</taxon>
        <taxon>Lymnaea</taxon>
    </lineage>
</organism>